<dbReference type="Gene3D" id="2.120.10.30">
    <property type="entry name" value="TolB, C-terminal domain"/>
    <property type="match status" value="1"/>
</dbReference>
<accession>A0ABT3ZHS1</accession>
<protein>
    <submittedName>
        <fullName evidence="4">SMP-30/gluconolactonase/LRE family protein</fullName>
    </submittedName>
</protein>
<dbReference type="InterPro" id="IPR001258">
    <property type="entry name" value="NHL_repeat"/>
</dbReference>
<dbReference type="RefSeq" id="WP_267845309.1">
    <property type="nucleotide sequence ID" value="NZ_JAPMXC010000001.1"/>
</dbReference>
<dbReference type="PROSITE" id="PS51125">
    <property type="entry name" value="NHL"/>
    <property type="match status" value="1"/>
</dbReference>
<reference evidence="4" key="1">
    <citation type="submission" date="2022-11" db="EMBL/GenBank/DDBJ databases">
        <title>Robbsia betulipollinis sp. nov., isolated from pollen of birch (Betula pendula).</title>
        <authorList>
            <person name="Shi H."/>
            <person name="Ambika Manirajan B."/>
            <person name="Ratering S."/>
            <person name="Geissler-Plaum R."/>
            <person name="Schnell S."/>
        </authorList>
    </citation>
    <scope>NUCLEOTIDE SEQUENCE</scope>
    <source>
        <strain evidence="4">Bb-Pol-6</strain>
    </source>
</reference>
<gene>
    <name evidence="4" type="ORF">OVY01_02200</name>
</gene>
<dbReference type="InterPro" id="IPR051262">
    <property type="entry name" value="SMP-30/CGR1_Lactonase"/>
</dbReference>
<keyword evidence="5" id="KW-1185">Reference proteome</keyword>
<keyword evidence="1" id="KW-0677">Repeat</keyword>
<dbReference type="Proteomes" id="UP001082899">
    <property type="component" value="Unassembled WGS sequence"/>
</dbReference>
<evidence type="ECO:0000259" key="3">
    <source>
        <dbReference type="Pfam" id="PF08450"/>
    </source>
</evidence>
<dbReference type="PANTHER" id="PTHR47572:SF5">
    <property type="entry name" value="BLR2277 PROTEIN"/>
    <property type="match status" value="1"/>
</dbReference>
<dbReference type="SUPFAM" id="SSF63829">
    <property type="entry name" value="Calcium-dependent phosphotriesterase"/>
    <property type="match status" value="1"/>
</dbReference>
<dbReference type="PANTHER" id="PTHR47572">
    <property type="entry name" value="LIPOPROTEIN-RELATED"/>
    <property type="match status" value="1"/>
</dbReference>
<evidence type="ECO:0000313" key="4">
    <source>
        <dbReference type="EMBL" id="MCY0386074.1"/>
    </source>
</evidence>
<comment type="caution">
    <text evidence="4">The sequence shown here is derived from an EMBL/GenBank/DDBJ whole genome shotgun (WGS) entry which is preliminary data.</text>
</comment>
<evidence type="ECO:0000256" key="1">
    <source>
        <dbReference type="ARBA" id="ARBA00022737"/>
    </source>
</evidence>
<dbReference type="EMBL" id="JAPMXC010000001">
    <property type="protein sequence ID" value="MCY0386074.1"/>
    <property type="molecule type" value="Genomic_DNA"/>
</dbReference>
<name>A0ABT3ZHS1_9BURK</name>
<sequence length="325" mass="34177">MSWAPPPPVLDSAVHAALPASLRKPGVVTEWSRANKGGAAVDSFIEGPCFDPQGNLYIVDIPHGRIFRIAASGMFAGSPASGVAAAPEWQLVAEYDGEPNGLAWHPQHKLLIADYKNGVLALDPTFDPTLDPAHGGSLRTPTVVIARRNGERFKGPNDLIVARNGDIYFTDQGQTGLSDPTGRVYRLAPSGRLDCLLANGPSPNGLVLDAEEKVLFVAMTRDNAVWRLPLQADGGTSKVGRFASFHGTSGPDGLAMDAHGNLFVAHASLGSVFVLTPHGEPLARIASCAGRTLTNVAFDPRDAQRLFITDSSTGSVLSARCALGG</sequence>
<dbReference type="InterPro" id="IPR011042">
    <property type="entry name" value="6-blade_b-propeller_TolB-like"/>
</dbReference>
<dbReference type="InterPro" id="IPR013658">
    <property type="entry name" value="SGL"/>
</dbReference>
<feature type="domain" description="SMP-30/Gluconolactonase/LRE-like region" evidence="3">
    <location>
        <begin position="46"/>
        <end position="310"/>
    </location>
</feature>
<proteinExistence type="predicted"/>
<evidence type="ECO:0000313" key="5">
    <source>
        <dbReference type="Proteomes" id="UP001082899"/>
    </source>
</evidence>
<evidence type="ECO:0000256" key="2">
    <source>
        <dbReference type="PROSITE-ProRule" id="PRU00504"/>
    </source>
</evidence>
<feature type="repeat" description="NHL" evidence="2">
    <location>
        <begin position="235"/>
        <end position="278"/>
    </location>
</feature>
<dbReference type="Pfam" id="PF08450">
    <property type="entry name" value="SGL"/>
    <property type="match status" value="1"/>
</dbReference>
<organism evidence="4 5">
    <name type="scientific">Robbsia betulipollinis</name>
    <dbReference type="NCBI Taxonomy" id="2981849"/>
    <lineage>
        <taxon>Bacteria</taxon>
        <taxon>Pseudomonadati</taxon>
        <taxon>Pseudomonadota</taxon>
        <taxon>Betaproteobacteria</taxon>
        <taxon>Burkholderiales</taxon>
        <taxon>Burkholderiaceae</taxon>
        <taxon>Robbsia</taxon>
    </lineage>
</organism>